<dbReference type="SUPFAM" id="SSF50447">
    <property type="entry name" value="Translation proteins"/>
    <property type="match status" value="1"/>
</dbReference>
<dbReference type="CDD" id="cd01883">
    <property type="entry name" value="EF1_alpha"/>
    <property type="match status" value="1"/>
</dbReference>
<keyword evidence="6" id="KW-0378">Hydrolase</keyword>
<sequence length="818" mass="89880">MGVLRAKNVGYDDEDGYGEEEEYYDEDEEETPGMSDEDREQLQTGTLKVKEGLFGSDVTVTDAQIQEALWHYYYDVGKSVAYLKNKYGTALEEKAVTTPKKQKTPSRFDQVVEAIPATPKSATGRDPSFLPLYLQESSPCTAPRLNMYIGHLVYPLADLTNYMPASPSPGFFWDTPWFGVPSHRLGEITIEPRLPRGRLLGGSSKPSKLAALAAARKKKQEDAKNATPATNVETDKAVTLLDKLTLKSRENGPQTPRGASSEETPAPRKYLRKRSPSPIQVPKRVASPPPEPAKPLITFPDLRAQPSAFAAVLCGLDSPCHESPETVNSFPLPYTALPDFKDANPFAGPSPDDILSVTIGPKPKPARRTSDGHDLTTSMEKTVIEESTKVRSKNLNVVVEFNRSGLKRMANFVVIGHVDHGKSTLMGRLLFDMNVISQRSIDKLRKEAETMGKSSFALAWVMDQTSEERSRGVTVDIATDYFETDTTQFTILDAPGHRDFIPNMIAGASQADFAVLVIDASTNSFESGLKGQTREHAMIVRSMGVLRIIVAVNKMDTVAWSQHRFEEISRQMLAFLTSASFSPKRITFVPCAGLTGENVTRKADDPNAKWYTGETLIEALDASELPKRDLEKPFRLTIGDVFRGGITTPVSISGRIDVGTVQVGDNILCMPARETATVKGIEVKDCPVDWAVAGQISTLHLVDIDPVHLRLGDVVTPISSPIKLYKSFSAKLLAFDHVIPSPVDVYRGRLQAEGTVVRLDALLNRFSGEVVKKHPRIVKPGEVARVRVRLERELPLEVGGRVVLRFRGETVGAGVVEG</sequence>
<feature type="region of interest" description="Disordered" evidence="13">
    <location>
        <begin position="351"/>
        <end position="374"/>
    </location>
</feature>
<evidence type="ECO:0000256" key="2">
    <source>
        <dbReference type="ARBA" id="ARBA00007249"/>
    </source>
</evidence>
<evidence type="ECO:0000256" key="4">
    <source>
        <dbReference type="ARBA" id="ARBA00022490"/>
    </source>
</evidence>
<dbReference type="GO" id="GO:0005829">
    <property type="term" value="C:cytosol"/>
    <property type="evidence" value="ECO:0007669"/>
    <property type="project" value="GOC"/>
</dbReference>
<protein>
    <recommendedName>
        <fullName evidence="12">Elongation factor 1 alpha-like protein</fullName>
    </recommendedName>
    <alternativeName>
        <fullName evidence="3">Elongation factor 1-alpha</fullName>
    </alternativeName>
</protein>
<evidence type="ECO:0000256" key="6">
    <source>
        <dbReference type="ARBA" id="ARBA00022801"/>
    </source>
</evidence>
<comment type="subunit">
    <text evidence="11">Component of the Dom34-Hbs1 complex, also named Pelota-HBS1L complex, composed of dom34 and hbs1.</text>
</comment>
<feature type="domain" description="Tr-type G" evidence="14">
    <location>
        <begin position="407"/>
        <end position="631"/>
    </location>
</feature>
<dbReference type="SUPFAM" id="SSF50465">
    <property type="entry name" value="EF-Tu/eEF-1alpha/eIF2-gamma C-terminal domain"/>
    <property type="match status" value="1"/>
</dbReference>
<evidence type="ECO:0000256" key="7">
    <source>
        <dbReference type="ARBA" id="ARBA00022845"/>
    </source>
</evidence>
<dbReference type="PROSITE" id="PS51722">
    <property type="entry name" value="G_TR_2"/>
    <property type="match status" value="1"/>
</dbReference>
<name>A0A6A5WJI6_9PLEO</name>
<dbReference type="InterPro" id="IPR031157">
    <property type="entry name" value="G_TR_CS"/>
</dbReference>
<gene>
    <name evidence="15" type="ORF">P154DRAFT_437649</name>
</gene>
<dbReference type="InterPro" id="IPR015033">
    <property type="entry name" value="HBS1-like_N"/>
</dbReference>
<keyword evidence="5" id="KW-0547">Nucleotide-binding</keyword>
<evidence type="ECO:0000256" key="11">
    <source>
        <dbReference type="ARBA" id="ARBA00063537"/>
    </source>
</evidence>
<dbReference type="SUPFAM" id="SSF52540">
    <property type="entry name" value="P-loop containing nucleoside triphosphate hydrolases"/>
    <property type="match status" value="1"/>
</dbReference>
<dbReference type="OrthoDB" id="342024at2759"/>
<evidence type="ECO:0000256" key="8">
    <source>
        <dbReference type="ARBA" id="ARBA00022917"/>
    </source>
</evidence>
<comment type="catalytic activity">
    <reaction evidence="10">
        <text>GTP + H2O = GDP + phosphate + H(+)</text>
        <dbReference type="Rhea" id="RHEA:19669"/>
        <dbReference type="ChEBI" id="CHEBI:15377"/>
        <dbReference type="ChEBI" id="CHEBI:15378"/>
        <dbReference type="ChEBI" id="CHEBI:37565"/>
        <dbReference type="ChEBI" id="CHEBI:43474"/>
        <dbReference type="ChEBI" id="CHEBI:58189"/>
    </reaction>
    <physiologicalReaction direction="left-to-right" evidence="10">
        <dbReference type="Rhea" id="RHEA:19670"/>
    </physiologicalReaction>
</comment>
<evidence type="ECO:0000256" key="13">
    <source>
        <dbReference type="SAM" id="MobiDB-lite"/>
    </source>
</evidence>
<evidence type="ECO:0000256" key="10">
    <source>
        <dbReference type="ARBA" id="ARBA00049117"/>
    </source>
</evidence>
<dbReference type="InterPro" id="IPR009001">
    <property type="entry name" value="Transl_elong_EF1A/Init_IF2_C"/>
</dbReference>
<dbReference type="Gene3D" id="2.40.30.10">
    <property type="entry name" value="Translation factors"/>
    <property type="match status" value="2"/>
</dbReference>
<evidence type="ECO:0000313" key="16">
    <source>
        <dbReference type="Proteomes" id="UP000799779"/>
    </source>
</evidence>
<keyword evidence="8" id="KW-0648">Protein biosynthesis</keyword>
<evidence type="ECO:0000256" key="5">
    <source>
        <dbReference type="ARBA" id="ARBA00022741"/>
    </source>
</evidence>
<evidence type="ECO:0000313" key="15">
    <source>
        <dbReference type="EMBL" id="KAF1999285.1"/>
    </source>
</evidence>
<dbReference type="GO" id="GO:0003746">
    <property type="term" value="F:translation elongation factor activity"/>
    <property type="evidence" value="ECO:0007669"/>
    <property type="project" value="UniProtKB-KW"/>
</dbReference>
<keyword evidence="7" id="KW-0810">Translation regulation</keyword>
<dbReference type="InterPro" id="IPR009000">
    <property type="entry name" value="Transl_B-barrel_sf"/>
</dbReference>
<dbReference type="PANTHER" id="PTHR23115">
    <property type="entry name" value="TRANSLATION FACTOR"/>
    <property type="match status" value="1"/>
</dbReference>
<proteinExistence type="inferred from homology"/>
<feature type="region of interest" description="Disordered" evidence="13">
    <location>
        <begin position="1"/>
        <end position="42"/>
    </location>
</feature>
<dbReference type="FunFam" id="3.40.50.300:FF:000204">
    <property type="entry name" value="Translation elongation factor Tu"/>
    <property type="match status" value="1"/>
</dbReference>
<dbReference type="GO" id="GO:1990533">
    <property type="term" value="C:Dom34-Hbs1 complex"/>
    <property type="evidence" value="ECO:0007669"/>
    <property type="project" value="UniProtKB-ARBA"/>
</dbReference>
<dbReference type="GO" id="GO:0003924">
    <property type="term" value="F:GTPase activity"/>
    <property type="evidence" value="ECO:0007669"/>
    <property type="project" value="InterPro"/>
</dbReference>
<dbReference type="PRINTS" id="PR00315">
    <property type="entry name" value="ELONGATNFCT"/>
</dbReference>
<dbReference type="Pfam" id="PF08938">
    <property type="entry name" value="HBS1_N"/>
    <property type="match status" value="1"/>
</dbReference>
<comment type="similarity">
    <text evidence="2">Belongs to the TRAFAC class translation factor GTPase superfamily. Classic translation factor GTPase family. EF-Tu/EF-1A subfamily.</text>
</comment>
<dbReference type="CDD" id="cd16267">
    <property type="entry name" value="HBS1-like_II"/>
    <property type="match status" value="1"/>
</dbReference>
<dbReference type="PROSITE" id="PS00301">
    <property type="entry name" value="G_TR_1"/>
    <property type="match status" value="1"/>
</dbReference>
<dbReference type="FunFam" id="2.40.30.10:FF:000020">
    <property type="entry name" value="Translation elongation factor EF-1"/>
    <property type="match status" value="1"/>
</dbReference>
<keyword evidence="16" id="KW-1185">Reference proteome</keyword>
<feature type="compositionally biased region" description="Acidic residues" evidence="13">
    <location>
        <begin position="11"/>
        <end position="39"/>
    </location>
</feature>
<dbReference type="InterPro" id="IPR050100">
    <property type="entry name" value="TRAFAC_GTPase_members"/>
</dbReference>
<evidence type="ECO:0000256" key="9">
    <source>
        <dbReference type="ARBA" id="ARBA00023134"/>
    </source>
</evidence>
<dbReference type="AlphaFoldDB" id="A0A6A5WJI6"/>
<keyword evidence="9" id="KW-0342">GTP-binding</keyword>
<dbReference type="Gene3D" id="3.40.50.300">
    <property type="entry name" value="P-loop containing nucleotide triphosphate hydrolases"/>
    <property type="match status" value="1"/>
</dbReference>
<dbReference type="Pfam" id="PF00009">
    <property type="entry name" value="GTP_EFTU"/>
    <property type="match status" value="1"/>
</dbReference>
<dbReference type="EMBL" id="ML977597">
    <property type="protein sequence ID" value="KAF1999285.1"/>
    <property type="molecule type" value="Genomic_DNA"/>
</dbReference>
<dbReference type="GO" id="GO:0002184">
    <property type="term" value="P:cytoplasmic translational termination"/>
    <property type="evidence" value="ECO:0007669"/>
    <property type="project" value="UniProtKB-ARBA"/>
</dbReference>
<keyword evidence="4" id="KW-0963">Cytoplasm</keyword>
<feature type="region of interest" description="Disordered" evidence="13">
    <location>
        <begin position="215"/>
        <end position="295"/>
    </location>
</feature>
<organism evidence="15 16">
    <name type="scientific">Amniculicola lignicola CBS 123094</name>
    <dbReference type="NCBI Taxonomy" id="1392246"/>
    <lineage>
        <taxon>Eukaryota</taxon>
        <taxon>Fungi</taxon>
        <taxon>Dikarya</taxon>
        <taxon>Ascomycota</taxon>
        <taxon>Pezizomycotina</taxon>
        <taxon>Dothideomycetes</taxon>
        <taxon>Pleosporomycetidae</taxon>
        <taxon>Pleosporales</taxon>
        <taxon>Amniculicolaceae</taxon>
        <taxon>Amniculicola</taxon>
    </lineage>
</organism>
<dbReference type="GO" id="GO:0006417">
    <property type="term" value="P:regulation of translation"/>
    <property type="evidence" value="ECO:0007669"/>
    <property type="project" value="UniProtKB-KW"/>
</dbReference>
<evidence type="ECO:0000256" key="1">
    <source>
        <dbReference type="ARBA" id="ARBA00004496"/>
    </source>
</evidence>
<feature type="compositionally biased region" description="Polar residues" evidence="13">
    <location>
        <begin position="251"/>
        <end position="263"/>
    </location>
</feature>
<dbReference type="InterPro" id="IPR054696">
    <property type="entry name" value="GTP-eEF1A_C"/>
</dbReference>
<evidence type="ECO:0000256" key="3">
    <source>
        <dbReference type="ARBA" id="ARBA00013870"/>
    </source>
</evidence>
<dbReference type="GO" id="GO:0005525">
    <property type="term" value="F:GTP binding"/>
    <property type="evidence" value="ECO:0007669"/>
    <property type="project" value="UniProtKB-KW"/>
</dbReference>
<dbReference type="Proteomes" id="UP000799779">
    <property type="component" value="Unassembled WGS sequence"/>
</dbReference>
<dbReference type="InterPro" id="IPR000795">
    <property type="entry name" value="T_Tr_GTP-bd_dom"/>
</dbReference>
<evidence type="ECO:0000259" key="14">
    <source>
        <dbReference type="PROSITE" id="PS51722"/>
    </source>
</evidence>
<accession>A0A6A5WJI6</accession>
<dbReference type="InterPro" id="IPR027417">
    <property type="entry name" value="P-loop_NTPase"/>
</dbReference>
<dbReference type="Pfam" id="PF22594">
    <property type="entry name" value="GTP-eEF1A_C"/>
    <property type="match status" value="1"/>
</dbReference>
<reference evidence="15" key="1">
    <citation type="journal article" date="2020" name="Stud. Mycol.">
        <title>101 Dothideomycetes genomes: a test case for predicting lifestyles and emergence of pathogens.</title>
        <authorList>
            <person name="Haridas S."/>
            <person name="Albert R."/>
            <person name="Binder M."/>
            <person name="Bloem J."/>
            <person name="Labutti K."/>
            <person name="Salamov A."/>
            <person name="Andreopoulos B."/>
            <person name="Baker S."/>
            <person name="Barry K."/>
            <person name="Bills G."/>
            <person name="Bluhm B."/>
            <person name="Cannon C."/>
            <person name="Castanera R."/>
            <person name="Culley D."/>
            <person name="Daum C."/>
            <person name="Ezra D."/>
            <person name="Gonzalez J."/>
            <person name="Henrissat B."/>
            <person name="Kuo A."/>
            <person name="Liang C."/>
            <person name="Lipzen A."/>
            <person name="Lutzoni F."/>
            <person name="Magnuson J."/>
            <person name="Mondo S."/>
            <person name="Nolan M."/>
            <person name="Ohm R."/>
            <person name="Pangilinan J."/>
            <person name="Park H.-J."/>
            <person name="Ramirez L."/>
            <person name="Alfaro M."/>
            <person name="Sun H."/>
            <person name="Tritt A."/>
            <person name="Yoshinaga Y."/>
            <person name="Zwiers L.-H."/>
            <person name="Turgeon B."/>
            <person name="Goodwin S."/>
            <person name="Spatafora J."/>
            <person name="Crous P."/>
            <person name="Grigoriev I."/>
        </authorList>
    </citation>
    <scope>NUCLEOTIDE SEQUENCE</scope>
    <source>
        <strain evidence="15">CBS 123094</strain>
    </source>
</reference>
<evidence type="ECO:0000256" key="12">
    <source>
        <dbReference type="ARBA" id="ARBA00074866"/>
    </source>
</evidence>
<comment type="subcellular location">
    <subcellularLocation>
        <location evidence="1">Cytoplasm</location>
    </subcellularLocation>
</comment>